<dbReference type="CDD" id="cd01992">
    <property type="entry name" value="TilS_N"/>
    <property type="match status" value="1"/>
</dbReference>
<dbReference type="InterPro" id="IPR012094">
    <property type="entry name" value="tRNA_Ile_lys_synt"/>
</dbReference>
<evidence type="ECO:0000256" key="2">
    <source>
        <dbReference type="ARBA" id="ARBA00022694"/>
    </source>
</evidence>
<dbReference type="PANTHER" id="PTHR43033:SF5">
    <property type="entry name" value="TRNA(ILE)-LYSIDINE SYNTHETASE"/>
    <property type="match status" value="1"/>
</dbReference>
<dbReference type="PANTHER" id="PTHR43033">
    <property type="entry name" value="TRNA(ILE)-LYSIDINE SYNTHASE-RELATED"/>
    <property type="match status" value="1"/>
</dbReference>
<evidence type="ECO:0000256" key="5">
    <source>
        <dbReference type="ARBA" id="ARBA00048539"/>
    </source>
</evidence>
<comment type="domain">
    <text evidence="6">The N-terminal region contains the highly conserved SGGXDS motif, predicted to be a P-loop motif involved in ATP binding.</text>
</comment>
<evidence type="ECO:0000256" key="1">
    <source>
        <dbReference type="ARBA" id="ARBA00022598"/>
    </source>
</evidence>
<accession>A0ABM6Q7J2</accession>
<dbReference type="InterPro" id="IPR012795">
    <property type="entry name" value="tRNA_Ile_lys_synt_N"/>
</dbReference>
<keyword evidence="2 6" id="KW-0819">tRNA processing</keyword>
<evidence type="ECO:0000313" key="8">
    <source>
        <dbReference type="EMBL" id="AUG52482.1"/>
    </source>
</evidence>
<keyword evidence="3 6" id="KW-0547">Nucleotide-binding</keyword>
<evidence type="ECO:0000256" key="3">
    <source>
        <dbReference type="ARBA" id="ARBA00022741"/>
    </source>
</evidence>
<proteinExistence type="inferred from homology"/>
<comment type="similarity">
    <text evidence="6">Belongs to the tRNA(Ile)-lysidine synthase family.</text>
</comment>
<dbReference type="EMBL" id="CP024199">
    <property type="protein sequence ID" value="AUG52482.1"/>
    <property type="molecule type" value="Genomic_DNA"/>
</dbReference>
<evidence type="ECO:0000256" key="4">
    <source>
        <dbReference type="ARBA" id="ARBA00022840"/>
    </source>
</evidence>
<name>A0ABM6Q7J2_9PROT</name>
<comment type="subcellular location">
    <subcellularLocation>
        <location evidence="6">Cytoplasm</location>
    </subcellularLocation>
</comment>
<keyword evidence="4 6" id="KW-0067">ATP-binding</keyword>
<feature type="domain" description="tRNA(Ile)-lysidine/2-thiocytidine synthase N-terminal" evidence="7">
    <location>
        <begin position="72"/>
        <end position="257"/>
    </location>
</feature>
<keyword evidence="1 6" id="KW-0436">Ligase</keyword>
<protein>
    <recommendedName>
        <fullName evidence="6">tRNA(Ile)-lysidine synthase</fullName>
        <ecNumber evidence="6">6.3.4.19</ecNumber>
    </recommendedName>
    <alternativeName>
        <fullName evidence="6">tRNA(Ile)-2-lysyl-cytidine synthase</fullName>
    </alternativeName>
    <alternativeName>
        <fullName evidence="6">tRNA(Ile)-lysidine synthetase</fullName>
    </alternativeName>
</protein>
<reference evidence="8 9" key="1">
    <citation type="submission" date="2017-10" db="EMBL/GenBank/DDBJ databases">
        <title>Biodiversity and function of Thalassospira species in the particle-attached aromatic-hydrocarbon-degrading consortia from the surface seawater of the China South Sea.</title>
        <authorList>
            <person name="Dong C."/>
            <person name="Liu R."/>
            <person name="Shao Z."/>
        </authorList>
    </citation>
    <scope>NUCLEOTIDE SEQUENCE [LARGE SCALE GENOMIC DNA]</scope>
    <source>
        <strain evidence="8 9">CSC3H3</strain>
    </source>
</reference>
<gene>
    <name evidence="6 8" type="primary">tilS</name>
    <name evidence="8" type="ORF">CSC3H3_06960</name>
</gene>
<keyword evidence="6" id="KW-0963">Cytoplasm</keyword>
<evidence type="ECO:0000259" key="7">
    <source>
        <dbReference type="Pfam" id="PF01171"/>
    </source>
</evidence>
<dbReference type="InterPro" id="IPR011063">
    <property type="entry name" value="TilS/TtcA_N"/>
</dbReference>
<sequence>MITCCRISRDHQRLFWTGRVRKRKIAIVNRVIGKNMTSRHNGSTASSGVPLDAASFSALMAPFAPFEARPRLLVAVSGGADSMALAILAKRWCDDAGGELLAVTVDHGLRADAADEARWVTGQLVKYGIEHVVLRWDGPKPGAAVQEMARAARYRLMDELAHKRGILHLLVAHHFNDQAETITMRQNHDSGVIGQAGMSARRILAHCRLLRPLLTTSRYDIEATLMAQAGTTGEAGQAWINDPSNTNPTFERVRTRQKLQDAASRQRERFLADAGTLAAARIDMERAIGRFLACHVSLDPDGVARIDGVFASAHPQAALIGGEDLSGAAAAYGVGHVLRVVGGAKYPPARDSVLHALQLLREKRVNRHSLGGCVLHRRENYILVYREFGRMAQEACPVNIGSARRWDERFELCLEAPENGGLAGQAGELSIIPLGLCDPFHKRVFRNMMAQTVPFWANRPRQALAALPLLQWQDQPLSVAGLEIHELSDVLSAAGCPTDHLELFRAIRVTWRFMPSAPLWEGGFKFVANP</sequence>
<dbReference type="Pfam" id="PF01171">
    <property type="entry name" value="ATP_bind_3"/>
    <property type="match status" value="1"/>
</dbReference>
<dbReference type="NCBIfam" id="TIGR02432">
    <property type="entry name" value="lysidine_TilS_N"/>
    <property type="match status" value="1"/>
</dbReference>
<feature type="binding site" evidence="6">
    <location>
        <begin position="77"/>
        <end position="82"/>
    </location>
    <ligand>
        <name>ATP</name>
        <dbReference type="ChEBI" id="CHEBI:30616"/>
    </ligand>
</feature>
<comment type="catalytic activity">
    <reaction evidence="5 6">
        <text>cytidine(34) in tRNA(Ile2) + L-lysine + ATP = lysidine(34) in tRNA(Ile2) + AMP + diphosphate + H(+)</text>
        <dbReference type="Rhea" id="RHEA:43744"/>
        <dbReference type="Rhea" id="RHEA-COMP:10625"/>
        <dbReference type="Rhea" id="RHEA-COMP:10670"/>
        <dbReference type="ChEBI" id="CHEBI:15378"/>
        <dbReference type="ChEBI" id="CHEBI:30616"/>
        <dbReference type="ChEBI" id="CHEBI:32551"/>
        <dbReference type="ChEBI" id="CHEBI:33019"/>
        <dbReference type="ChEBI" id="CHEBI:82748"/>
        <dbReference type="ChEBI" id="CHEBI:83665"/>
        <dbReference type="ChEBI" id="CHEBI:456215"/>
        <dbReference type="EC" id="6.3.4.19"/>
    </reaction>
</comment>
<dbReference type="Gene3D" id="3.40.50.620">
    <property type="entry name" value="HUPs"/>
    <property type="match status" value="1"/>
</dbReference>
<dbReference type="EC" id="6.3.4.19" evidence="6"/>
<dbReference type="SUPFAM" id="SSF52402">
    <property type="entry name" value="Adenine nucleotide alpha hydrolases-like"/>
    <property type="match status" value="1"/>
</dbReference>
<organism evidence="8 9">
    <name type="scientific">Thalassospira marina</name>
    <dbReference type="NCBI Taxonomy" id="2048283"/>
    <lineage>
        <taxon>Bacteria</taxon>
        <taxon>Pseudomonadati</taxon>
        <taxon>Pseudomonadota</taxon>
        <taxon>Alphaproteobacteria</taxon>
        <taxon>Rhodospirillales</taxon>
        <taxon>Thalassospiraceae</taxon>
        <taxon>Thalassospira</taxon>
    </lineage>
</organism>
<keyword evidence="9" id="KW-1185">Reference proteome</keyword>
<dbReference type="HAMAP" id="MF_01161">
    <property type="entry name" value="tRNA_Ile_lys_synt"/>
    <property type="match status" value="1"/>
</dbReference>
<evidence type="ECO:0000256" key="6">
    <source>
        <dbReference type="HAMAP-Rule" id="MF_01161"/>
    </source>
</evidence>
<dbReference type="Proteomes" id="UP000233458">
    <property type="component" value="Chromosome"/>
</dbReference>
<evidence type="ECO:0000313" key="9">
    <source>
        <dbReference type="Proteomes" id="UP000233458"/>
    </source>
</evidence>
<comment type="function">
    <text evidence="6">Ligates lysine onto the cytidine present at position 34 of the AUA codon-specific tRNA(Ile) that contains the anticodon CAU, in an ATP-dependent manner. Cytidine is converted to lysidine, thus changing the amino acid specificity of the tRNA from methionine to isoleucine.</text>
</comment>
<dbReference type="InterPro" id="IPR014729">
    <property type="entry name" value="Rossmann-like_a/b/a_fold"/>
</dbReference>